<evidence type="ECO:0000256" key="16">
    <source>
        <dbReference type="SAM" id="Phobius"/>
    </source>
</evidence>
<evidence type="ECO:0000256" key="10">
    <source>
        <dbReference type="ARBA" id="ARBA00023004"/>
    </source>
</evidence>
<dbReference type="InterPro" id="IPR001128">
    <property type="entry name" value="Cyt_P450"/>
</dbReference>
<dbReference type="FunFam" id="1.10.630.10:FF:000042">
    <property type="entry name" value="Cytochrome P450"/>
    <property type="match status" value="1"/>
</dbReference>
<dbReference type="GO" id="GO:0005789">
    <property type="term" value="C:endoplasmic reticulum membrane"/>
    <property type="evidence" value="ECO:0007669"/>
    <property type="project" value="UniProtKB-SubCell"/>
</dbReference>
<dbReference type="InterPro" id="IPR050476">
    <property type="entry name" value="Insect_CytP450_Detox"/>
</dbReference>
<evidence type="ECO:0000256" key="8">
    <source>
        <dbReference type="ARBA" id="ARBA00022848"/>
    </source>
</evidence>
<evidence type="ECO:0000256" key="5">
    <source>
        <dbReference type="ARBA" id="ARBA00022617"/>
    </source>
</evidence>
<dbReference type="InterPro" id="IPR017972">
    <property type="entry name" value="Cyt_P450_CS"/>
</dbReference>
<dbReference type="PANTHER" id="PTHR24292">
    <property type="entry name" value="CYTOCHROME P450"/>
    <property type="match status" value="1"/>
</dbReference>
<feature type="binding site" description="axial binding residue" evidence="13">
    <location>
        <position position="468"/>
    </location>
    <ligand>
        <name>heme</name>
        <dbReference type="ChEBI" id="CHEBI:30413"/>
    </ligand>
    <ligandPart>
        <name>Fe</name>
        <dbReference type="ChEBI" id="CHEBI:18248"/>
    </ligandPart>
</feature>
<evidence type="ECO:0000256" key="1">
    <source>
        <dbReference type="ARBA" id="ARBA00001971"/>
    </source>
</evidence>
<evidence type="ECO:0000313" key="17">
    <source>
        <dbReference type="EMBL" id="JAS37693.1"/>
    </source>
</evidence>
<keyword evidence="8" id="KW-0492">Microsome</keyword>
<evidence type="ECO:0000256" key="15">
    <source>
        <dbReference type="SAM" id="MobiDB-lite"/>
    </source>
</evidence>
<proteinExistence type="inferred from homology"/>
<evidence type="ECO:0000256" key="9">
    <source>
        <dbReference type="ARBA" id="ARBA00023002"/>
    </source>
</evidence>
<comment type="cofactor">
    <cofactor evidence="1 13">
        <name>heme</name>
        <dbReference type="ChEBI" id="CHEBI:30413"/>
    </cofactor>
</comment>
<evidence type="ECO:0000256" key="6">
    <source>
        <dbReference type="ARBA" id="ARBA00022723"/>
    </source>
</evidence>
<feature type="compositionally biased region" description="Basic and acidic residues" evidence="15">
    <location>
        <begin position="302"/>
        <end position="311"/>
    </location>
</feature>
<evidence type="ECO:0000256" key="4">
    <source>
        <dbReference type="ARBA" id="ARBA00010617"/>
    </source>
</evidence>
<evidence type="ECO:0000256" key="11">
    <source>
        <dbReference type="ARBA" id="ARBA00023033"/>
    </source>
</evidence>
<keyword evidence="5 13" id="KW-0349">Heme</keyword>
<accession>A0A1B6EID5</accession>
<dbReference type="GO" id="GO:0005506">
    <property type="term" value="F:iron ion binding"/>
    <property type="evidence" value="ECO:0007669"/>
    <property type="project" value="InterPro"/>
</dbReference>
<dbReference type="AlphaFoldDB" id="A0A1B6EID5"/>
<dbReference type="InterPro" id="IPR036396">
    <property type="entry name" value="Cyt_P450_sf"/>
</dbReference>
<evidence type="ECO:0000256" key="13">
    <source>
        <dbReference type="PIRSR" id="PIRSR602401-1"/>
    </source>
</evidence>
<reference evidence="17" key="1">
    <citation type="submission" date="2015-11" db="EMBL/GenBank/DDBJ databases">
        <title>De novo transcriptome assembly of four potential Pierce s Disease insect vectors from Arizona vineyards.</title>
        <authorList>
            <person name="Tassone E.E."/>
        </authorList>
    </citation>
    <scope>NUCLEOTIDE SEQUENCE</scope>
</reference>
<evidence type="ECO:0000256" key="3">
    <source>
        <dbReference type="ARBA" id="ARBA00004406"/>
    </source>
</evidence>
<comment type="similarity">
    <text evidence="4 14">Belongs to the cytochrome P450 family.</text>
</comment>
<sequence>MGLLFENILLEVLCIILLLCWIFYSNVTQKYTYWRDRGIPHVAPKFPFGTMKDVFLGKKHFGEIYEEFYKQFKGERYFGTFSMKKPTFVPRDPELIKNILTKDFHHFTDRFEMNINKKSDYIHLHLFNMSGQEWKKMRTKLTPTFTSGKMKTMFLLMSKCSEQLKEFVDEEIKYNSVLDVKDALARFTMDIIATCAFGLDINSLTDKDCEFYRIGIKVFQPTKLGLIVHIIVSLLPFMGKILSIRMASPDISDFLTRIVRETVEYREKNNVVRNDFLDLLIRIRQNKTLLDDDEKLNGNSNTEKKKSGDKEGLTIEEITAQSFIFFAAGFETASSTIAFCLYELACNPEIQDKLYQEIKEVLAKHGGKPTYQALQEMPYMDKVINETLRRYASLSILNRTCIETYKVPDSDLVLEKGQRITIPTYAIHHDPEYYPEPFKFDPERFSAERVRERHPYVYLPFGEGPRMCIGMRFGLLQTKIGLTEMLSNFEFGLSPETQVPIQIHKRAFVTQPEKPILLSLTKRK</sequence>
<keyword evidence="10 13" id="KW-0408">Iron</keyword>
<dbReference type="CDD" id="cd11056">
    <property type="entry name" value="CYP6-like"/>
    <property type="match status" value="1"/>
</dbReference>
<dbReference type="EMBL" id="GECZ01032076">
    <property type="protein sequence ID" value="JAS37693.1"/>
    <property type="molecule type" value="Transcribed_RNA"/>
</dbReference>
<keyword evidence="9 14" id="KW-0560">Oxidoreductase</keyword>
<keyword evidence="6 13" id="KW-0479">Metal-binding</keyword>
<dbReference type="GO" id="GO:0016705">
    <property type="term" value="F:oxidoreductase activity, acting on paired donors, with incorporation or reduction of molecular oxygen"/>
    <property type="evidence" value="ECO:0007669"/>
    <property type="project" value="InterPro"/>
</dbReference>
<comment type="subcellular location">
    <subcellularLocation>
        <location evidence="3">Endoplasmic reticulum membrane</location>
        <topology evidence="3">Peripheral membrane protein</topology>
    </subcellularLocation>
    <subcellularLocation>
        <location evidence="2">Microsome membrane</location>
        <topology evidence="2">Peripheral membrane protein</topology>
    </subcellularLocation>
</comment>
<name>A0A1B6EID5_9HEMI</name>
<keyword evidence="7" id="KW-0256">Endoplasmic reticulum</keyword>
<evidence type="ECO:0008006" key="18">
    <source>
        <dbReference type="Google" id="ProtNLM"/>
    </source>
</evidence>
<keyword evidence="16" id="KW-1133">Transmembrane helix</keyword>
<dbReference type="PRINTS" id="PR00385">
    <property type="entry name" value="P450"/>
</dbReference>
<keyword evidence="16" id="KW-0812">Transmembrane</keyword>
<evidence type="ECO:0000256" key="2">
    <source>
        <dbReference type="ARBA" id="ARBA00004174"/>
    </source>
</evidence>
<gene>
    <name evidence="17" type="ORF">g.33170</name>
</gene>
<organism evidence="17">
    <name type="scientific">Cuerna arida</name>
    <dbReference type="NCBI Taxonomy" id="1464854"/>
    <lineage>
        <taxon>Eukaryota</taxon>
        <taxon>Metazoa</taxon>
        <taxon>Ecdysozoa</taxon>
        <taxon>Arthropoda</taxon>
        <taxon>Hexapoda</taxon>
        <taxon>Insecta</taxon>
        <taxon>Pterygota</taxon>
        <taxon>Neoptera</taxon>
        <taxon>Paraneoptera</taxon>
        <taxon>Hemiptera</taxon>
        <taxon>Auchenorrhyncha</taxon>
        <taxon>Membracoidea</taxon>
        <taxon>Cicadellidae</taxon>
        <taxon>Cicadellinae</taxon>
        <taxon>Proconiini</taxon>
        <taxon>Cuerna</taxon>
    </lineage>
</organism>
<dbReference type="Gene3D" id="1.10.630.10">
    <property type="entry name" value="Cytochrome P450"/>
    <property type="match status" value="1"/>
</dbReference>
<keyword evidence="11 14" id="KW-0503">Monooxygenase</keyword>
<keyword evidence="12 16" id="KW-0472">Membrane</keyword>
<dbReference type="InterPro" id="IPR002401">
    <property type="entry name" value="Cyt_P450_E_grp-I"/>
</dbReference>
<dbReference type="Pfam" id="PF00067">
    <property type="entry name" value="p450"/>
    <property type="match status" value="1"/>
</dbReference>
<evidence type="ECO:0000256" key="12">
    <source>
        <dbReference type="ARBA" id="ARBA00023136"/>
    </source>
</evidence>
<evidence type="ECO:0000256" key="7">
    <source>
        <dbReference type="ARBA" id="ARBA00022824"/>
    </source>
</evidence>
<dbReference type="PROSITE" id="PS00086">
    <property type="entry name" value="CYTOCHROME_P450"/>
    <property type="match status" value="1"/>
</dbReference>
<evidence type="ECO:0000256" key="14">
    <source>
        <dbReference type="RuleBase" id="RU000461"/>
    </source>
</evidence>
<dbReference type="SUPFAM" id="SSF48264">
    <property type="entry name" value="Cytochrome P450"/>
    <property type="match status" value="1"/>
</dbReference>
<feature type="region of interest" description="Disordered" evidence="15">
    <location>
        <begin position="292"/>
        <end position="311"/>
    </location>
</feature>
<dbReference type="PRINTS" id="PR00463">
    <property type="entry name" value="EP450I"/>
</dbReference>
<protein>
    <recommendedName>
        <fullName evidence="18">Cytochrome P450</fullName>
    </recommendedName>
</protein>
<dbReference type="GO" id="GO:0020037">
    <property type="term" value="F:heme binding"/>
    <property type="evidence" value="ECO:0007669"/>
    <property type="project" value="InterPro"/>
</dbReference>
<dbReference type="GO" id="GO:0004497">
    <property type="term" value="F:monooxygenase activity"/>
    <property type="evidence" value="ECO:0007669"/>
    <property type="project" value="UniProtKB-KW"/>
</dbReference>
<feature type="transmembrane region" description="Helical" evidence="16">
    <location>
        <begin position="7"/>
        <end position="24"/>
    </location>
</feature>
<dbReference type="PANTHER" id="PTHR24292:SF54">
    <property type="entry name" value="CYP9F3-RELATED"/>
    <property type="match status" value="1"/>
</dbReference>